<organism evidence="1 2">
    <name type="scientific">Erythranthe guttata</name>
    <name type="common">Yellow monkey flower</name>
    <name type="synonym">Mimulus guttatus</name>
    <dbReference type="NCBI Taxonomy" id="4155"/>
    <lineage>
        <taxon>Eukaryota</taxon>
        <taxon>Viridiplantae</taxon>
        <taxon>Streptophyta</taxon>
        <taxon>Embryophyta</taxon>
        <taxon>Tracheophyta</taxon>
        <taxon>Spermatophyta</taxon>
        <taxon>Magnoliopsida</taxon>
        <taxon>eudicotyledons</taxon>
        <taxon>Gunneridae</taxon>
        <taxon>Pentapetalae</taxon>
        <taxon>asterids</taxon>
        <taxon>lamiids</taxon>
        <taxon>Lamiales</taxon>
        <taxon>Phrymaceae</taxon>
        <taxon>Erythranthe</taxon>
    </lineage>
</organism>
<dbReference type="InterPro" id="IPR043459">
    <property type="entry name" value="NFD6/NOXY2-like"/>
</dbReference>
<gene>
    <name evidence="1" type="ORF">MIMGU_mgv1a017060mg</name>
</gene>
<sequence length="95" mass="10188">MASVCRSAAIISRKSVCTRPNSLIQTLIPKPTIASAFSSSTTRSPLCSSRFASVLVSLVTMLPLHSTIAAARLKSNIAMDTSYWSLLSQDFAVPR</sequence>
<evidence type="ECO:0000313" key="1">
    <source>
        <dbReference type="EMBL" id="EYU37797.1"/>
    </source>
</evidence>
<dbReference type="PhylomeDB" id="A0A022RBT3"/>
<reference evidence="1 2" key="1">
    <citation type="journal article" date="2013" name="Proc. Natl. Acad. Sci. U.S.A.">
        <title>Fine-scale variation in meiotic recombination in Mimulus inferred from population shotgun sequencing.</title>
        <authorList>
            <person name="Hellsten U."/>
            <person name="Wright K.M."/>
            <person name="Jenkins J."/>
            <person name="Shu S."/>
            <person name="Yuan Y."/>
            <person name="Wessler S.R."/>
            <person name="Schmutz J."/>
            <person name="Willis J.H."/>
            <person name="Rokhsar D.S."/>
        </authorList>
    </citation>
    <scope>NUCLEOTIDE SEQUENCE [LARGE SCALE GENOMIC DNA]</scope>
    <source>
        <strain evidence="2">cv. DUN x IM62</strain>
    </source>
</reference>
<dbReference type="OrthoDB" id="669248at2759"/>
<dbReference type="Proteomes" id="UP000030748">
    <property type="component" value="Unassembled WGS sequence"/>
</dbReference>
<dbReference type="PANTHER" id="PTHR33156:SF37">
    <property type="entry name" value="PROTEIN NUCLEAR FUSION DEFECTIVE 6, CHLOROPLASTIC_MITOCHONDRIAL"/>
    <property type="match status" value="1"/>
</dbReference>
<dbReference type="AlphaFoldDB" id="A0A022RBT3"/>
<evidence type="ECO:0000313" key="2">
    <source>
        <dbReference type="Proteomes" id="UP000030748"/>
    </source>
</evidence>
<dbReference type="KEGG" id="egt:105957437"/>
<accession>A0A022RBT3</accession>
<keyword evidence="2" id="KW-1185">Reference proteome</keyword>
<name>A0A022RBT3_ERYGU</name>
<protein>
    <submittedName>
        <fullName evidence="1">Uncharacterized protein</fullName>
    </submittedName>
</protein>
<dbReference type="EMBL" id="KI630513">
    <property type="protein sequence ID" value="EYU37797.1"/>
    <property type="molecule type" value="Genomic_DNA"/>
</dbReference>
<dbReference type="PANTHER" id="PTHR33156">
    <property type="entry name" value="OS02G0230000 PROTEIN"/>
    <property type="match status" value="1"/>
</dbReference>
<dbReference type="OMA" id="VCRSALM"/>
<proteinExistence type="predicted"/>